<dbReference type="PANTHER" id="PTHR11669:SF20">
    <property type="entry name" value="REPLICATION FACTOR C SUBUNIT 4"/>
    <property type="match status" value="1"/>
</dbReference>
<dbReference type="GO" id="GO:0003689">
    <property type="term" value="F:DNA clamp loader activity"/>
    <property type="evidence" value="ECO:0007669"/>
    <property type="project" value="TreeGrafter"/>
</dbReference>
<dbReference type="Pfam" id="PF00004">
    <property type="entry name" value="AAA"/>
    <property type="match status" value="1"/>
</dbReference>
<dbReference type="SMART" id="SM00382">
    <property type="entry name" value="AAA"/>
    <property type="match status" value="1"/>
</dbReference>
<evidence type="ECO:0000256" key="3">
    <source>
        <dbReference type="ARBA" id="ARBA00022840"/>
    </source>
</evidence>
<dbReference type="InterPro" id="IPR003593">
    <property type="entry name" value="AAA+_ATPase"/>
</dbReference>
<reference evidence="5" key="1">
    <citation type="journal article" date="2020" name="Nature">
        <title>Giant virus diversity and host interactions through global metagenomics.</title>
        <authorList>
            <person name="Schulz F."/>
            <person name="Roux S."/>
            <person name="Paez-Espino D."/>
            <person name="Jungbluth S."/>
            <person name="Walsh D.A."/>
            <person name="Denef V.J."/>
            <person name="McMahon K.D."/>
            <person name="Konstantinidis K.T."/>
            <person name="Eloe-Fadrosh E.A."/>
            <person name="Kyrpides N.C."/>
            <person name="Woyke T."/>
        </authorList>
    </citation>
    <scope>NUCLEOTIDE SEQUENCE</scope>
    <source>
        <strain evidence="5">GVMAG-M-3300027963-41</strain>
    </source>
</reference>
<dbReference type="CDD" id="cd00009">
    <property type="entry name" value="AAA"/>
    <property type="match status" value="1"/>
</dbReference>
<dbReference type="GO" id="GO:0005524">
    <property type="term" value="F:ATP binding"/>
    <property type="evidence" value="ECO:0007669"/>
    <property type="project" value="UniProtKB-KW"/>
</dbReference>
<dbReference type="InterPro" id="IPR027417">
    <property type="entry name" value="P-loop_NTPase"/>
</dbReference>
<evidence type="ECO:0000259" key="4">
    <source>
        <dbReference type="SMART" id="SM00382"/>
    </source>
</evidence>
<organism evidence="5">
    <name type="scientific">viral metagenome</name>
    <dbReference type="NCBI Taxonomy" id="1070528"/>
    <lineage>
        <taxon>unclassified sequences</taxon>
        <taxon>metagenomes</taxon>
        <taxon>organismal metagenomes</taxon>
    </lineage>
</organism>
<dbReference type="Gene3D" id="3.40.50.300">
    <property type="entry name" value="P-loop containing nucleotide triphosphate hydrolases"/>
    <property type="match status" value="1"/>
</dbReference>
<evidence type="ECO:0000256" key="1">
    <source>
        <dbReference type="ARBA" id="ARBA00022705"/>
    </source>
</evidence>
<name>A0A6C0LMP3_9ZZZZ</name>
<dbReference type="InterPro" id="IPR050238">
    <property type="entry name" value="DNA_Rep/Repair_Clamp_Loader"/>
</dbReference>
<dbReference type="EMBL" id="MN740534">
    <property type="protein sequence ID" value="QHU32029.1"/>
    <property type="molecule type" value="Genomic_DNA"/>
</dbReference>
<dbReference type="PANTHER" id="PTHR11669">
    <property type="entry name" value="REPLICATION FACTOR C / DNA POLYMERASE III GAMMA-TAU SUBUNIT"/>
    <property type="match status" value="1"/>
</dbReference>
<keyword evidence="1" id="KW-0235">DNA replication</keyword>
<evidence type="ECO:0000313" key="5">
    <source>
        <dbReference type="EMBL" id="QHU32029.1"/>
    </source>
</evidence>
<evidence type="ECO:0000256" key="2">
    <source>
        <dbReference type="ARBA" id="ARBA00022741"/>
    </source>
</evidence>
<proteinExistence type="predicted"/>
<dbReference type="GO" id="GO:0016887">
    <property type="term" value="F:ATP hydrolysis activity"/>
    <property type="evidence" value="ECO:0007669"/>
    <property type="project" value="InterPro"/>
</dbReference>
<dbReference type="InterPro" id="IPR003959">
    <property type="entry name" value="ATPase_AAA_core"/>
</dbReference>
<feature type="domain" description="AAA+ ATPase" evidence="4">
    <location>
        <begin position="36"/>
        <end position="154"/>
    </location>
</feature>
<keyword evidence="2" id="KW-0547">Nucleotide-binding</keyword>
<dbReference type="SUPFAM" id="SSF52540">
    <property type="entry name" value="P-loop containing nucleoside triphosphate hydrolases"/>
    <property type="match status" value="1"/>
</dbReference>
<keyword evidence="3" id="KW-0067">ATP-binding</keyword>
<dbReference type="GO" id="GO:0006261">
    <property type="term" value="P:DNA-templated DNA replication"/>
    <property type="evidence" value="ECO:0007669"/>
    <property type="project" value="TreeGrafter"/>
</dbReference>
<dbReference type="GO" id="GO:0006281">
    <property type="term" value="P:DNA repair"/>
    <property type="evidence" value="ECO:0007669"/>
    <property type="project" value="TreeGrafter"/>
</dbReference>
<protein>
    <recommendedName>
        <fullName evidence="4">AAA+ ATPase domain-containing protein</fullName>
    </recommendedName>
</protein>
<sequence>MLDSWTYDPHSPKTIDDIVGNNDIIQSTAGLIRENKASHLILVGPQGCGKSLFLRIVLANIPKLKIDCTANSGLRSVRDNIRNFARGSKTMDGKLRWIIFEHAEALTSDTQAFLRRMLETTSASTRIVFECRDAGAISEPILSRSSIITFAAPDSTDIVFELQRRTNYKLDISIVNKIVDYSYGNLRTALLNTLATLHCPDTHYGYGNELIRTLLDKRPLNGSDADWVQWAVDSESACKIAGVDLRDILRQGWKQNPLVASTCAQWSRLGGTSPRTLFFDCISALRLQKTNVSPE</sequence>
<accession>A0A6C0LMP3</accession>
<dbReference type="AlphaFoldDB" id="A0A6C0LMP3"/>
<dbReference type="GO" id="GO:0005663">
    <property type="term" value="C:DNA replication factor C complex"/>
    <property type="evidence" value="ECO:0007669"/>
    <property type="project" value="TreeGrafter"/>
</dbReference>